<evidence type="ECO:0000313" key="5">
    <source>
        <dbReference type="Proteomes" id="UP001652542"/>
    </source>
</evidence>
<dbReference type="Pfam" id="PF13641">
    <property type="entry name" value="Glyco_tranf_2_3"/>
    <property type="match status" value="1"/>
</dbReference>
<dbReference type="PANTHER" id="PTHR43179:SF12">
    <property type="entry name" value="GALACTOFURANOSYLTRANSFERASE GLFT2"/>
    <property type="match status" value="1"/>
</dbReference>
<dbReference type="PANTHER" id="PTHR43179">
    <property type="entry name" value="RHAMNOSYLTRANSFERASE WBBL"/>
    <property type="match status" value="1"/>
</dbReference>
<comment type="similarity">
    <text evidence="1">Belongs to the glycosyltransferase 2 family.</text>
</comment>
<dbReference type="RefSeq" id="WP_263733012.1">
    <property type="nucleotide sequence ID" value="NZ_JAOWKY010000001.1"/>
</dbReference>
<reference evidence="4 5" key="1">
    <citation type="submission" date="2022-10" db="EMBL/GenBank/DDBJ databases">
        <title>Defluviimonas sp. nov., isolated from ocean surface water.</title>
        <authorList>
            <person name="He W."/>
            <person name="Wang L."/>
            <person name="Zhang D.-F."/>
        </authorList>
    </citation>
    <scope>NUCLEOTIDE SEQUENCE [LARGE SCALE GENOMIC DNA]</scope>
    <source>
        <strain evidence="4 5">WL0002</strain>
    </source>
</reference>
<gene>
    <name evidence="4" type="ORF">OEW28_01790</name>
</gene>
<dbReference type="Proteomes" id="UP001652542">
    <property type="component" value="Unassembled WGS sequence"/>
</dbReference>
<name>A0ABT2Z889_9RHOB</name>
<dbReference type="InterPro" id="IPR029044">
    <property type="entry name" value="Nucleotide-diphossugar_trans"/>
</dbReference>
<comment type="caution">
    <text evidence="4">The sequence shown here is derived from an EMBL/GenBank/DDBJ whole genome shotgun (WGS) entry which is preliminary data.</text>
</comment>
<organism evidence="4 5">
    <name type="scientific">Albidovulum marisflavi</name>
    <dbReference type="NCBI Taxonomy" id="2984159"/>
    <lineage>
        <taxon>Bacteria</taxon>
        <taxon>Pseudomonadati</taxon>
        <taxon>Pseudomonadota</taxon>
        <taxon>Alphaproteobacteria</taxon>
        <taxon>Rhodobacterales</taxon>
        <taxon>Paracoccaceae</taxon>
        <taxon>Albidovulum</taxon>
    </lineage>
</organism>
<evidence type="ECO:0000256" key="2">
    <source>
        <dbReference type="ARBA" id="ARBA00022676"/>
    </source>
</evidence>
<dbReference type="Gene3D" id="3.90.550.10">
    <property type="entry name" value="Spore Coat Polysaccharide Biosynthesis Protein SpsA, Chain A"/>
    <property type="match status" value="1"/>
</dbReference>
<dbReference type="EMBL" id="JAOWKY010000001">
    <property type="protein sequence ID" value="MCV2867358.1"/>
    <property type="molecule type" value="Genomic_DNA"/>
</dbReference>
<evidence type="ECO:0000256" key="3">
    <source>
        <dbReference type="ARBA" id="ARBA00022679"/>
    </source>
</evidence>
<accession>A0ABT2Z889</accession>
<evidence type="ECO:0000256" key="1">
    <source>
        <dbReference type="ARBA" id="ARBA00006739"/>
    </source>
</evidence>
<keyword evidence="2" id="KW-0328">Glycosyltransferase</keyword>
<protein>
    <submittedName>
        <fullName evidence="4">Glycosyltransferase</fullName>
    </submittedName>
</protein>
<dbReference type="SUPFAM" id="SSF53448">
    <property type="entry name" value="Nucleotide-diphospho-sugar transferases"/>
    <property type="match status" value="1"/>
</dbReference>
<sequence length="397" mass="43347">MTGPAPVSVIVVSRHRPAELALCLAAIRGQDHPNFELVVVTDPASAGFVTVPGAKVVLFDEPNISAARNAGLAQSAGTIVAFIDDDSAAEPRWLSRLTEPFADPEVAAAGGFVIGRNGISFQWQASIADRQGRATAIAVDPDRPTVLAGAPGRAIRTEGTNCAFRRSVLAQLGGFDPAFRFFLDETDVNMRLAERQLNTAIVPRARVHHAFAASARRRQDRTPTDLTEIGASQAVFLRKHAPAADHAAALDALRSEQALRLGRLSRAGRLGSAEAARLLHSLENGIEEGMTRQFGALCPLPDAPPDFHRIPPIGGQIGYLCGWPWQARHLRKKACEGSSTAVVVLFSPTTLYHRLSFTGTHWEQRGGLFGRSDRSDPIFRFWRRRERFNREVKRMDF</sequence>
<keyword evidence="5" id="KW-1185">Reference proteome</keyword>
<evidence type="ECO:0000313" key="4">
    <source>
        <dbReference type="EMBL" id="MCV2867358.1"/>
    </source>
</evidence>
<proteinExistence type="inferred from homology"/>
<keyword evidence="3" id="KW-0808">Transferase</keyword>